<dbReference type="RefSeq" id="WP_093361564.1">
    <property type="nucleotide sequence ID" value="NZ_FOLG01000009.1"/>
</dbReference>
<dbReference type="SUPFAM" id="SSF52540">
    <property type="entry name" value="P-loop containing nucleoside triphosphate hydrolases"/>
    <property type="match status" value="1"/>
</dbReference>
<evidence type="ECO:0000259" key="1">
    <source>
        <dbReference type="Pfam" id="PF12705"/>
    </source>
</evidence>
<proteinExistence type="predicted"/>
<protein>
    <submittedName>
        <fullName evidence="2">Double-strand break repair protein AddB</fullName>
    </submittedName>
</protein>
<organism evidence="2 3">
    <name type="scientific">Tropicimonas isoalkanivorans</name>
    <dbReference type="NCBI Taxonomy" id="441112"/>
    <lineage>
        <taxon>Bacteria</taxon>
        <taxon>Pseudomonadati</taxon>
        <taxon>Pseudomonadota</taxon>
        <taxon>Alphaproteobacteria</taxon>
        <taxon>Rhodobacterales</taxon>
        <taxon>Roseobacteraceae</taxon>
        <taxon>Tropicimonas</taxon>
    </lineage>
</organism>
<reference evidence="2 3" key="1">
    <citation type="submission" date="2016-10" db="EMBL/GenBank/DDBJ databases">
        <authorList>
            <person name="de Groot N.N."/>
        </authorList>
    </citation>
    <scope>NUCLEOTIDE SEQUENCE [LARGE SCALE GENOMIC DNA]</scope>
    <source>
        <strain evidence="2 3">DSM 19548</strain>
    </source>
</reference>
<keyword evidence="3" id="KW-1185">Reference proteome</keyword>
<sequence length="991" mass="108437">MPETEARLYGLAPGVPYAEALIDGLARRLPAEDPVAWARVTIFANSGRMRRRIREVLDAGPPRLLPRLRLISDLSDDPGFPQIPPALPPLHLRLDLAELILQLIERDPDQAPRAAAFQLADSLAALIDEMHGQGVGVEALAELDVGAFAEHWKRGRAIVEAAFTHFGARPGELPGPEARLRRVVEALTRRWEKEPPEGPVVIAGSTGSRGPSNLLLQAVARLPQGYVVLPGYDFDQPGPVWAALDATLQGEDHPQFRFRALMRALDVQPADVRRWSEAPAPAPEGNRLISLALRPAPVTDQWRAEGRHLSGIAEATDRLTLLEAPSQRAEAAAIALRLRQAVEDGQAAALITPDRMLTRRVAAALQRWGIEPDDSAGEPLHQAAPGRFLRHVAALWLAPPDLPALLTLLKHPLTVSTDGLRGPHLRWTRELELWLRREAVARPEGADLIRWAARSRTDDGRRDWADWLAGLLAEVRPGGAVSLEAHIARHMALACALAAGPAARGTGRIWEGRAGEAAQVAMADLAAASGRGGALLARDYLSLLQSHLGARTVQDPNRPHPGVMIWGTLEARVQSAELTILAGLNDGTWPDLPGPDTWLNRQMRAEAGLLLPDRRIGLAAHDFQMAVAAPEVMLTRATRNEEAETVPSRWLNRLVNLLDGIGPESAGALERMRGRGRRWLALAGEIDRPAAPEPPVRRPSPRPPVAARPRELAVTRITTLIRDPYAIYAQYILRLRPLAPLAPAADARLRGTALHRIMEAFIACREDWQGDDAAARDRLSEIGWQVLREATPLPSMQALWHARLMAVADRLIAGEMVRLAEGTPVLTERSGHVDLAGLDFRLTAKPDRIDRLVDGRYTILDYKSGKPPTDNEVKHFEKQLPLQGAMLERGGFAAIGTGDLAGLGYIGLSVAGGDRMLKLEDEDGRLPDVTWERLHELIARYRRPTQGYTAIRAAQMTNFAGDYDHLARFGEWNLTEDPAPEPVGPDEEAAP</sequence>
<dbReference type="NCBIfam" id="TIGR02786">
    <property type="entry name" value="addB_alphas"/>
    <property type="match status" value="1"/>
</dbReference>
<dbReference type="Proteomes" id="UP000198728">
    <property type="component" value="Unassembled WGS sequence"/>
</dbReference>
<dbReference type="InterPro" id="IPR011335">
    <property type="entry name" value="Restrct_endonuc-II-like"/>
</dbReference>
<evidence type="ECO:0000313" key="3">
    <source>
        <dbReference type="Proteomes" id="UP000198728"/>
    </source>
</evidence>
<dbReference type="SUPFAM" id="SSF52980">
    <property type="entry name" value="Restriction endonuclease-like"/>
    <property type="match status" value="1"/>
</dbReference>
<dbReference type="InterPro" id="IPR027417">
    <property type="entry name" value="P-loop_NTPase"/>
</dbReference>
<dbReference type="Gene3D" id="3.90.320.10">
    <property type="match status" value="1"/>
</dbReference>
<dbReference type="EMBL" id="FOLG01000009">
    <property type="protein sequence ID" value="SFC81520.1"/>
    <property type="molecule type" value="Genomic_DNA"/>
</dbReference>
<dbReference type="InterPro" id="IPR011604">
    <property type="entry name" value="PDDEXK-like_dom_sf"/>
</dbReference>
<accession>A0A1I1MIX8</accession>
<name>A0A1I1MIX8_9RHOB</name>
<dbReference type="STRING" id="441112.SAMN04488094_109197"/>
<dbReference type="OrthoDB" id="9780606at2"/>
<dbReference type="Pfam" id="PF12705">
    <property type="entry name" value="PDDEXK_1"/>
    <property type="match status" value="1"/>
</dbReference>
<dbReference type="InterPro" id="IPR014153">
    <property type="entry name" value="Ds_break_AddB"/>
</dbReference>
<dbReference type="AlphaFoldDB" id="A0A1I1MIX8"/>
<dbReference type="InterPro" id="IPR038726">
    <property type="entry name" value="PDDEXK_AddAB-type"/>
</dbReference>
<feature type="domain" description="PD-(D/E)XK endonuclease-like" evidence="1">
    <location>
        <begin position="712"/>
        <end position="918"/>
    </location>
</feature>
<gene>
    <name evidence="2" type="ORF">SAMN04488094_109197</name>
</gene>
<evidence type="ECO:0000313" key="2">
    <source>
        <dbReference type="EMBL" id="SFC81520.1"/>
    </source>
</evidence>